<keyword evidence="8" id="KW-1185">Reference proteome</keyword>
<dbReference type="NCBIfam" id="TIGR00700">
    <property type="entry name" value="GABAtrnsam"/>
    <property type="match status" value="1"/>
</dbReference>
<dbReference type="GO" id="GO:0042802">
    <property type="term" value="F:identical protein binding"/>
    <property type="evidence" value="ECO:0007669"/>
    <property type="project" value="TreeGrafter"/>
</dbReference>
<keyword evidence="5 6" id="KW-0663">Pyridoxal phosphate</keyword>
<dbReference type="InterPro" id="IPR005814">
    <property type="entry name" value="Aminotrans_3"/>
</dbReference>
<accession>A0A841K8Z7</accession>
<dbReference type="InterPro" id="IPR004632">
    <property type="entry name" value="4NH2But_aminotransferase_bac"/>
</dbReference>
<dbReference type="GO" id="GO:0009448">
    <property type="term" value="P:gamma-aminobutyric acid metabolic process"/>
    <property type="evidence" value="ECO:0007669"/>
    <property type="project" value="InterPro"/>
</dbReference>
<dbReference type="Gene3D" id="3.40.640.10">
    <property type="entry name" value="Type I PLP-dependent aspartate aminotransferase-like (Major domain)"/>
    <property type="match status" value="1"/>
</dbReference>
<proteinExistence type="inferred from homology"/>
<dbReference type="RefSeq" id="WP_183335099.1">
    <property type="nucleotide sequence ID" value="NZ_BMHX01000005.1"/>
</dbReference>
<dbReference type="InterPro" id="IPR050103">
    <property type="entry name" value="Class-III_PLP-dep_AT"/>
</dbReference>
<dbReference type="EMBL" id="JACHEH010000005">
    <property type="protein sequence ID" value="MBB6168775.1"/>
    <property type="molecule type" value="Genomic_DNA"/>
</dbReference>
<reference evidence="7 8" key="1">
    <citation type="submission" date="2020-08" db="EMBL/GenBank/DDBJ databases">
        <title>Genomic Encyclopedia of Type Strains, Phase IV (KMG-IV): sequencing the most valuable type-strain genomes for metagenomic binning, comparative biology and taxonomic classification.</title>
        <authorList>
            <person name="Goeker M."/>
        </authorList>
    </citation>
    <scope>NUCLEOTIDE SEQUENCE [LARGE SCALE GENOMIC DNA]</scope>
    <source>
        <strain evidence="7 8">DSM 101465</strain>
    </source>
</reference>
<comment type="similarity">
    <text evidence="2 6">Belongs to the class-III pyridoxal-phosphate-dependent aminotransferase family.</text>
</comment>
<dbReference type="Pfam" id="PF00202">
    <property type="entry name" value="Aminotran_3"/>
    <property type="match status" value="1"/>
</dbReference>
<name>A0A841K8Z7_9HYPH</name>
<dbReference type="EC" id="2.6.1.19" evidence="7"/>
<dbReference type="Gene3D" id="3.90.1150.10">
    <property type="entry name" value="Aspartate Aminotransferase, domain 1"/>
    <property type="match status" value="1"/>
</dbReference>
<evidence type="ECO:0000256" key="5">
    <source>
        <dbReference type="ARBA" id="ARBA00022898"/>
    </source>
</evidence>
<dbReference type="GO" id="GO:0034386">
    <property type="term" value="F:4-aminobutyrate:2-oxoglutarate transaminase activity"/>
    <property type="evidence" value="ECO:0007669"/>
    <property type="project" value="UniProtKB-EC"/>
</dbReference>
<gene>
    <name evidence="7" type="ORF">HNQ73_002412</name>
</gene>
<dbReference type="SUPFAM" id="SSF53383">
    <property type="entry name" value="PLP-dependent transferases"/>
    <property type="match status" value="1"/>
</dbReference>
<keyword evidence="4 7" id="KW-0808">Transferase</keyword>
<evidence type="ECO:0000313" key="8">
    <source>
        <dbReference type="Proteomes" id="UP000588017"/>
    </source>
</evidence>
<evidence type="ECO:0000256" key="4">
    <source>
        <dbReference type="ARBA" id="ARBA00022679"/>
    </source>
</evidence>
<sequence length="427" mass="45298">MTTQTLSKRHKEAVPQGIATKPIYAARAENAELWDVDGKRYIDFAAGIAVLNTGHRHPRIIAAVKDQAEKFTHTCFHVAPYESYIRLAERLNALTPGDHPKKTMFVTTGAEAVENAVKIARAYTGRPAVVAFGGAFHGRTLLGMALTGKVAPYKKGFGPFPADVFHVPYPKTYHGVGTAEALKGLQQLFQSDVDPARVAAIIIEPVQGEGGFYPAPFDFLKALRALCDEHGILLIADEIQTGIARTGRMFAVEHAGVVPDLITMAKGLGGGFPLAAVTGRAEIMDAAQPGGLGGTYGGSPIGIAAAHAVLDVVEEEKLCERAEKIGAMMRERLEAMARRNSFNAIGDVRGLGAMVAFELVKDRATREPDGALAGRLVAKAQEKGLILLTCGPDGNIIRLLAPLTIPEAQVSEGLDILEAALAEAVGV</sequence>
<keyword evidence="3 7" id="KW-0032">Aminotransferase</keyword>
<dbReference type="GO" id="GO:0047298">
    <property type="term" value="F:(S)-3-amino-2-methylpropionate transaminase activity"/>
    <property type="evidence" value="ECO:0007669"/>
    <property type="project" value="UniProtKB-EC"/>
</dbReference>
<dbReference type="InterPro" id="IPR049704">
    <property type="entry name" value="Aminotrans_3_PPA_site"/>
</dbReference>
<evidence type="ECO:0000256" key="1">
    <source>
        <dbReference type="ARBA" id="ARBA00001933"/>
    </source>
</evidence>
<dbReference type="PANTHER" id="PTHR11986">
    <property type="entry name" value="AMINOTRANSFERASE CLASS III"/>
    <property type="match status" value="1"/>
</dbReference>
<comment type="caution">
    <text evidence="7">The sequence shown here is derived from an EMBL/GenBank/DDBJ whole genome shotgun (WGS) entry which is preliminary data.</text>
</comment>
<evidence type="ECO:0000256" key="6">
    <source>
        <dbReference type="RuleBase" id="RU003560"/>
    </source>
</evidence>
<evidence type="ECO:0000256" key="2">
    <source>
        <dbReference type="ARBA" id="ARBA00008954"/>
    </source>
</evidence>
<dbReference type="FunFam" id="3.40.640.10:FF:000013">
    <property type="entry name" value="4-aminobutyrate aminotransferase"/>
    <property type="match status" value="1"/>
</dbReference>
<evidence type="ECO:0000256" key="3">
    <source>
        <dbReference type="ARBA" id="ARBA00022576"/>
    </source>
</evidence>
<dbReference type="CDD" id="cd00610">
    <property type="entry name" value="OAT_like"/>
    <property type="match status" value="1"/>
</dbReference>
<comment type="cofactor">
    <cofactor evidence="1">
        <name>pyridoxal 5'-phosphate</name>
        <dbReference type="ChEBI" id="CHEBI:597326"/>
    </cofactor>
</comment>
<dbReference type="AlphaFoldDB" id="A0A841K8Z7"/>
<dbReference type="GO" id="GO:0030170">
    <property type="term" value="F:pyridoxal phosphate binding"/>
    <property type="evidence" value="ECO:0007669"/>
    <property type="project" value="InterPro"/>
</dbReference>
<dbReference type="InterPro" id="IPR015422">
    <property type="entry name" value="PyrdxlP-dep_Trfase_small"/>
</dbReference>
<dbReference type="InterPro" id="IPR015421">
    <property type="entry name" value="PyrdxlP-dep_Trfase_major"/>
</dbReference>
<dbReference type="PIRSF" id="PIRSF000521">
    <property type="entry name" value="Transaminase_4ab_Lys_Orn"/>
    <property type="match status" value="1"/>
</dbReference>
<dbReference type="EC" id="2.6.1.22" evidence="7"/>
<evidence type="ECO:0000313" key="7">
    <source>
        <dbReference type="EMBL" id="MBB6168775.1"/>
    </source>
</evidence>
<dbReference type="InterPro" id="IPR015424">
    <property type="entry name" value="PyrdxlP-dep_Trfase"/>
</dbReference>
<protein>
    <submittedName>
        <fullName evidence="7">4-aminobutyrate aminotransferase/4-aminobutyrate aminotransferase/(S)-3-amino-2-methylpropionate transaminase</fullName>
        <ecNumber evidence="7">2.6.1.19</ecNumber>
        <ecNumber evidence="7">2.6.1.22</ecNumber>
    </submittedName>
</protein>
<dbReference type="Proteomes" id="UP000588017">
    <property type="component" value="Unassembled WGS sequence"/>
</dbReference>
<dbReference type="PROSITE" id="PS00600">
    <property type="entry name" value="AA_TRANSFER_CLASS_3"/>
    <property type="match status" value="1"/>
</dbReference>
<organism evidence="7 8">
    <name type="scientific">Chelatococcus composti</name>
    <dbReference type="NCBI Taxonomy" id="1743235"/>
    <lineage>
        <taxon>Bacteria</taxon>
        <taxon>Pseudomonadati</taxon>
        <taxon>Pseudomonadota</taxon>
        <taxon>Alphaproteobacteria</taxon>
        <taxon>Hyphomicrobiales</taxon>
        <taxon>Chelatococcaceae</taxon>
        <taxon>Chelatococcus</taxon>
    </lineage>
</organism>